<feature type="domain" description="Methyltransferase" evidence="1">
    <location>
        <begin position="125"/>
        <end position="230"/>
    </location>
</feature>
<dbReference type="InterPro" id="IPR025714">
    <property type="entry name" value="Methyltranfer_dom"/>
</dbReference>
<dbReference type="GO" id="GO:0032259">
    <property type="term" value="P:methylation"/>
    <property type="evidence" value="ECO:0007669"/>
    <property type="project" value="UniProtKB-KW"/>
</dbReference>
<keyword evidence="2" id="KW-0489">Methyltransferase</keyword>
<dbReference type="SUPFAM" id="SSF53335">
    <property type="entry name" value="S-adenosyl-L-methionine-dependent methyltransferases"/>
    <property type="match status" value="1"/>
</dbReference>
<dbReference type="PANTHER" id="PTHR13369">
    <property type="match status" value="1"/>
</dbReference>
<keyword evidence="2" id="KW-0808">Transferase</keyword>
<dbReference type="Pfam" id="PF13679">
    <property type="entry name" value="Methyltransf_32"/>
    <property type="match status" value="1"/>
</dbReference>
<dbReference type="RefSeq" id="WP_377152920.1">
    <property type="nucleotide sequence ID" value="NZ_JBHSAF010000014.1"/>
</dbReference>
<protein>
    <submittedName>
        <fullName evidence="2">Methyltransferase</fullName>
    </submittedName>
</protein>
<comment type="caution">
    <text evidence="2">The sequence shown here is derived from an EMBL/GenBank/DDBJ whole genome shotgun (WGS) entry which is preliminary data.</text>
</comment>
<gene>
    <name evidence="2" type="ORF">ACFOSS_12310</name>
</gene>
<dbReference type="Proteomes" id="UP001595692">
    <property type="component" value="Unassembled WGS sequence"/>
</dbReference>
<name>A0ABV8CQG3_9GAMM</name>
<dbReference type="PANTHER" id="PTHR13369:SF0">
    <property type="entry name" value="GLUTATHIONE S-TRANSFERASE C-TERMINAL DOMAIN-CONTAINING PROTEIN"/>
    <property type="match status" value="1"/>
</dbReference>
<evidence type="ECO:0000313" key="2">
    <source>
        <dbReference type="EMBL" id="MFC3914248.1"/>
    </source>
</evidence>
<evidence type="ECO:0000259" key="1">
    <source>
        <dbReference type="Pfam" id="PF13679"/>
    </source>
</evidence>
<proteinExistence type="predicted"/>
<evidence type="ECO:0000313" key="3">
    <source>
        <dbReference type="Proteomes" id="UP001595692"/>
    </source>
</evidence>
<reference evidence="3" key="1">
    <citation type="journal article" date="2019" name="Int. J. Syst. Evol. Microbiol.">
        <title>The Global Catalogue of Microorganisms (GCM) 10K type strain sequencing project: providing services to taxonomists for standard genome sequencing and annotation.</title>
        <authorList>
            <consortium name="The Broad Institute Genomics Platform"/>
            <consortium name="The Broad Institute Genome Sequencing Center for Infectious Disease"/>
            <person name="Wu L."/>
            <person name="Ma J."/>
        </authorList>
    </citation>
    <scope>NUCLEOTIDE SEQUENCE [LARGE SCALE GENOMIC DNA]</scope>
    <source>
        <strain evidence="3">CCUG 54939</strain>
    </source>
</reference>
<accession>A0ABV8CQG3</accession>
<organism evidence="2 3">
    <name type="scientific">Pseudaeromonas sharmana</name>
    <dbReference type="NCBI Taxonomy" id="328412"/>
    <lineage>
        <taxon>Bacteria</taxon>
        <taxon>Pseudomonadati</taxon>
        <taxon>Pseudomonadota</taxon>
        <taxon>Gammaproteobacteria</taxon>
        <taxon>Aeromonadales</taxon>
        <taxon>Aeromonadaceae</taxon>
        <taxon>Pseudaeromonas</taxon>
    </lineage>
</organism>
<sequence length="402" mass="45729">MVACDLPLTEHFSALDQLLTCYGEFWLCQPFHWRDLCWRHSHPELCTALDELTLSHLQAMEEMPCRVQWLAPWLAHLPDLLMLCSIVQRQPELPALPASMAAFIPGRKWQQIRHFEAATGEFGLPFLEWCAGKGHLGRVLAWRRDVEVESLEWQSALCADGRALAQKQRVRQQFHCADAFAASSASLLRAEQHAVALHACGDLHVALLRQGVAAGVRAVTISPCCYHLIRDSQYQPLSQAGQASRLQLSRNTLRLAAQETVTAGARERRLRDIELRWRLAFDLLQRAWRGEDSYLPLPTLPGQLLTGDFATFVAWALERKGLAVARPSQQVLSQALCQAEARVPVVARMEWVRHLFRRPLELWLVLDRALYLQEQGYQVSISEFCGRALTPRNLLLEAWRAR</sequence>
<dbReference type="EMBL" id="JBHSAF010000014">
    <property type="protein sequence ID" value="MFC3914248.1"/>
    <property type="molecule type" value="Genomic_DNA"/>
</dbReference>
<dbReference type="InterPro" id="IPR029063">
    <property type="entry name" value="SAM-dependent_MTases_sf"/>
</dbReference>
<keyword evidence="3" id="KW-1185">Reference proteome</keyword>
<dbReference type="GO" id="GO:0008168">
    <property type="term" value="F:methyltransferase activity"/>
    <property type="evidence" value="ECO:0007669"/>
    <property type="project" value="UniProtKB-KW"/>
</dbReference>